<sequence>MIRSLALVATLLASCVPTAPITRGAVISNLPAPRGFEGAPAPSPAYPNAQAARDFMDLSFALETGRKLPLFTRFEGPVTIAIEKVDGAEPPATLEPDLDALIVRLRKEAKIDIRRSTGGETPSILVSALPRAKLQRFVPGAACFVVPRVTGWRDYLAKRLTPDLDWATLKTRKRASVFLPTDVSPQEIRDCLHEEVAQALGPLNDLYRLEHSVFNDDNVHVVLTDRDMTILRATYDPALKSGMTPAQVAERLPSILHRGNPRGRLPDGGARPPSSPEWVLALRGALTPRGTPRNRLASAREAVRVADAEGWKDERLAFSLLALGRAALSVDGQAAIAAFFDAGATYRSLQGEGVHSAQVDLQLAAFALSSGEAASALRLADRAIPAAADAQNAILLSTLLLIRAEALKALGKPETAKAVHTEGLAFGRYAWGDRVLSLRVREVAALAPGA</sequence>
<evidence type="ECO:0000313" key="2">
    <source>
        <dbReference type="EMBL" id="KIT16153.1"/>
    </source>
</evidence>
<keyword evidence="3" id="KW-1185">Reference proteome</keyword>
<evidence type="ECO:0008006" key="4">
    <source>
        <dbReference type="Google" id="ProtNLM"/>
    </source>
</evidence>
<evidence type="ECO:0000313" key="3">
    <source>
        <dbReference type="Proteomes" id="UP000032232"/>
    </source>
</evidence>
<dbReference type="PATRIC" id="fig|935700.4.peg.2181"/>
<dbReference type="OrthoDB" id="7823193at2"/>
<gene>
    <name evidence="2" type="ORF">jaqu_21150</name>
</gene>
<dbReference type="EMBL" id="JYFE01000040">
    <property type="protein sequence ID" value="KIT16153.1"/>
    <property type="molecule type" value="Genomic_DNA"/>
</dbReference>
<keyword evidence="1" id="KW-0732">Signal</keyword>
<feature type="chain" id="PRO_5002229007" description="ATP-dependent transcriptional regulator" evidence="1">
    <location>
        <begin position="20"/>
        <end position="450"/>
    </location>
</feature>
<dbReference type="Pfam" id="PF11150">
    <property type="entry name" value="DUF2927"/>
    <property type="match status" value="1"/>
</dbReference>
<organism evidence="2 3">
    <name type="scientific">Jannaschia aquimarina</name>
    <dbReference type="NCBI Taxonomy" id="935700"/>
    <lineage>
        <taxon>Bacteria</taxon>
        <taxon>Pseudomonadati</taxon>
        <taxon>Pseudomonadota</taxon>
        <taxon>Alphaproteobacteria</taxon>
        <taxon>Rhodobacterales</taxon>
        <taxon>Roseobacteraceae</taxon>
        <taxon>Jannaschia</taxon>
    </lineage>
</organism>
<dbReference type="InterPro" id="IPR021323">
    <property type="entry name" value="DUF2927"/>
</dbReference>
<dbReference type="RefSeq" id="WP_043918930.1">
    <property type="nucleotide sequence ID" value="NZ_FZPF01000013.1"/>
</dbReference>
<proteinExistence type="predicted"/>
<evidence type="ECO:0000256" key="1">
    <source>
        <dbReference type="SAM" id="SignalP"/>
    </source>
</evidence>
<protein>
    <recommendedName>
        <fullName evidence="4">ATP-dependent transcriptional regulator</fullName>
    </recommendedName>
</protein>
<feature type="signal peptide" evidence="1">
    <location>
        <begin position="1"/>
        <end position="19"/>
    </location>
</feature>
<dbReference type="AlphaFoldDB" id="A0A0D1D899"/>
<reference evidence="2 3" key="1">
    <citation type="submission" date="2015-02" db="EMBL/GenBank/DDBJ databases">
        <title>Genome Sequence of Jannaschia aquimarina DSM28248, a member of the Roseobacter clade.</title>
        <authorList>
            <person name="Voget S."/>
            <person name="Daniel R."/>
        </authorList>
    </citation>
    <scope>NUCLEOTIDE SEQUENCE [LARGE SCALE GENOMIC DNA]</scope>
    <source>
        <strain evidence="2 3">GSW-M26</strain>
    </source>
</reference>
<dbReference type="Proteomes" id="UP000032232">
    <property type="component" value="Unassembled WGS sequence"/>
</dbReference>
<comment type="caution">
    <text evidence="2">The sequence shown here is derived from an EMBL/GenBank/DDBJ whole genome shotgun (WGS) entry which is preliminary data.</text>
</comment>
<dbReference type="STRING" id="935700.jaqu_21150"/>
<dbReference type="PROSITE" id="PS51257">
    <property type="entry name" value="PROKAR_LIPOPROTEIN"/>
    <property type="match status" value="1"/>
</dbReference>
<accession>A0A0D1D899</accession>
<name>A0A0D1D899_9RHOB</name>